<dbReference type="EMBL" id="HBFW01005328">
    <property type="protein sequence ID" value="CAD8932394.1"/>
    <property type="molecule type" value="Transcribed_RNA"/>
</dbReference>
<evidence type="ECO:0000256" key="5">
    <source>
        <dbReference type="RuleBase" id="RU004379"/>
    </source>
</evidence>
<feature type="transmembrane region" description="Helical" evidence="5">
    <location>
        <begin position="6"/>
        <end position="25"/>
    </location>
</feature>
<dbReference type="GO" id="GO:0016020">
    <property type="term" value="C:membrane"/>
    <property type="evidence" value="ECO:0007669"/>
    <property type="project" value="UniProtKB-SubCell"/>
</dbReference>
<dbReference type="PANTHER" id="PTHR23291:SF47">
    <property type="entry name" value="TRANSMEMBRANE BAX INHIBITOR MOTIF CONTAINING 7"/>
    <property type="match status" value="1"/>
</dbReference>
<dbReference type="AlphaFoldDB" id="A0A7S1GJH1"/>
<keyword evidence="2 5" id="KW-0812">Transmembrane</keyword>
<feature type="transmembrane region" description="Helical" evidence="5">
    <location>
        <begin position="95"/>
        <end position="114"/>
    </location>
</feature>
<accession>A0A7S1GJH1</accession>
<feature type="transmembrane region" description="Helical" evidence="5">
    <location>
        <begin position="64"/>
        <end position="83"/>
    </location>
</feature>
<feature type="transmembrane region" description="Helical" evidence="5">
    <location>
        <begin position="126"/>
        <end position="146"/>
    </location>
</feature>
<comment type="similarity">
    <text evidence="5">Belongs to the BI1 family.</text>
</comment>
<evidence type="ECO:0000256" key="3">
    <source>
        <dbReference type="ARBA" id="ARBA00022989"/>
    </source>
</evidence>
<proteinExistence type="inferred from homology"/>
<comment type="subcellular location">
    <subcellularLocation>
        <location evidence="1">Membrane</location>
        <topology evidence="1">Multi-pass membrane protein</topology>
    </subcellularLocation>
</comment>
<dbReference type="PANTHER" id="PTHR23291">
    <property type="entry name" value="BAX INHIBITOR-RELATED"/>
    <property type="match status" value="1"/>
</dbReference>
<name>A0A7S1GJH1_CYCTE</name>
<gene>
    <name evidence="6" type="ORF">CTEN0397_LOCUS3419</name>
</gene>
<keyword evidence="3 5" id="KW-1133">Transmembrane helix</keyword>
<evidence type="ECO:0000313" key="6">
    <source>
        <dbReference type="EMBL" id="CAD8932394.1"/>
    </source>
</evidence>
<evidence type="ECO:0000256" key="1">
    <source>
        <dbReference type="ARBA" id="ARBA00004141"/>
    </source>
</evidence>
<reference evidence="6" key="1">
    <citation type="submission" date="2021-01" db="EMBL/GenBank/DDBJ databases">
        <authorList>
            <person name="Corre E."/>
            <person name="Pelletier E."/>
            <person name="Niang G."/>
            <person name="Scheremetjew M."/>
            <person name="Finn R."/>
            <person name="Kale V."/>
            <person name="Holt S."/>
            <person name="Cochrane G."/>
            <person name="Meng A."/>
            <person name="Brown T."/>
            <person name="Cohen L."/>
        </authorList>
    </citation>
    <scope>NUCLEOTIDE SEQUENCE</scope>
    <source>
        <strain evidence="6">ECT3854</strain>
    </source>
</reference>
<sequence length="195" mass="21335">MRQSGSAVPTLSLIVSSIAWFFMCSSPAARRKAPLKWQLLALFTLGESIAVGFISSFYRFSTVLSALSATGIATLGVSAYTILNRNAKYDLSQWGAGLSSMLLVFLFYSVIHLLEVVGVLPAGFLPYREGVFSFIGACLFSAFLAYDTKLIVGGKHSKYQMNDKDYVFGAMSIYVDIVNIFIYIMRAIGGDSHDD</sequence>
<organism evidence="6">
    <name type="scientific">Cyclophora tenuis</name>
    <name type="common">Marine diatom</name>
    <dbReference type="NCBI Taxonomy" id="216820"/>
    <lineage>
        <taxon>Eukaryota</taxon>
        <taxon>Sar</taxon>
        <taxon>Stramenopiles</taxon>
        <taxon>Ochrophyta</taxon>
        <taxon>Bacillariophyta</taxon>
        <taxon>Fragilariophyceae</taxon>
        <taxon>Fragilariophycidae</taxon>
        <taxon>Cyclophorales</taxon>
        <taxon>Cyclophoraceae</taxon>
        <taxon>Cyclophora</taxon>
    </lineage>
</organism>
<protein>
    <submittedName>
        <fullName evidence="6">Uncharacterized protein</fullName>
    </submittedName>
</protein>
<dbReference type="InterPro" id="IPR006214">
    <property type="entry name" value="Bax_inhibitor_1-related"/>
</dbReference>
<dbReference type="Pfam" id="PF01027">
    <property type="entry name" value="Bax1-I"/>
    <property type="match status" value="1"/>
</dbReference>
<feature type="transmembrane region" description="Helical" evidence="5">
    <location>
        <begin position="166"/>
        <end position="185"/>
    </location>
</feature>
<evidence type="ECO:0000256" key="2">
    <source>
        <dbReference type="ARBA" id="ARBA00022692"/>
    </source>
</evidence>
<keyword evidence="4 5" id="KW-0472">Membrane</keyword>
<evidence type="ECO:0000256" key="4">
    <source>
        <dbReference type="ARBA" id="ARBA00023136"/>
    </source>
</evidence>